<reference evidence="6 7" key="1">
    <citation type="submission" date="2019-02" db="EMBL/GenBank/DDBJ databases">
        <title>Deep-cultivation of Planctomycetes and their phenomic and genomic characterization uncovers novel biology.</title>
        <authorList>
            <person name="Wiegand S."/>
            <person name="Jogler M."/>
            <person name="Boedeker C."/>
            <person name="Pinto D."/>
            <person name="Vollmers J."/>
            <person name="Rivas-Marin E."/>
            <person name="Kohn T."/>
            <person name="Peeters S.H."/>
            <person name="Heuer A."/>
            <person name="Rast P."/>
            <person name="Oberbeckmann S."/>
            <person name="Bunk B."/>
            <person name="Jeske O."/>
            <person name="Meyerdierks A."/>
            <person name="Storesund J.E."/>
            <person name="Kallscheuer N."/>
            <person name="Luecker S."/>
            <person name="Lage O.M."/>
            <person name="Pohl T."/>
            <person name="Merkel B.J."/>
            <person name="Hornburger P."/>
            <person name="Mueller R.-W."/>
            <person name="Bruemmer F."/>
            <person name="Labrenz M."/>
            <person name="Spormann A.M."/>
            <person name="Op den Camp H."/>
            <person name="Overmann J."/>
            <person name="Amann R."/>
            <person name="Jetten M.S.M."/>
            <person name="Mascher T."/>
            <person name="Medema M.H."/>
            <person name="Devos D.P."/>
            <person name="Kaster A.-K."/>
            <person name="Ovreas L."/>
            <person name="Rohde M."/>
            <person name="Galperin M.Y."/>
            <person name="Jogler C."/>
        </authorList>
    </citation>
    <scope>NUCLEOTIDE SEQUENCE [LARGE SCALE GENOMIC DNA]</scope>
    <source>
        <strain evidence="6 7">Poly30</strain>
    </source>
</reference>
<sequence length="252" mass="26170">MWFALAGALAVGLCLGLLGSGGSIITVPLLTYLVGQEEKVAIAGSLGIVGSIAMVASIPYARRGLIDYRSVVLFGIPGMAGAFLGASLSRFVSGSVQLAVFAGLMIAAAFLMLRPIKPPDPAGGPPAKPHTPLGMVLEGILVGTITGFVGVGGGFMIVPALVLLVGLPMHRAVGTSLMIIALNAFTGFYRYQGVLRDLDLKLDWTVIGQFSVLGVAGSFVGRALASKLPQQSLRRVFAVFLLVVSAYILWRS</sequence>
<keyword evidence="4 5" id="KW-0472">Membrane</keyword>
<comment type="similarity">
    <text evidence="5">Belongs to the 4-toluene sulfonate uptake permease (TSUP) (TC 2.A.102) family.</text>
</comment>
<evidence type="ECO:0000256" key="3">
    <source>
        <dbReference type="ARBA" id="ARBA00022989"/>
    </source>
</evidence>
<dbReference type="EMBL" id="CP036434">
    <property type="protein sequence ID" value="QDV05747.1"/>
    <property type="molecule type" value="Genomic_DNA"/>
</dbReference>
<feature type="transmembrane region" description="Helical" evidence="5">
    <location>
        <begin position="172"/>
        <end position="190"/>
    </location>
</feature>
<gene>
    <name evidence="6" type="ORF">Poly30_12490</name>
</gene>
<feature type="transmembrane region" description="Helical" evidence="5">
    <location>
        <begin position="232"/>
        <end position="250"/>
    </location>
</feature>
<organism evidence="6 7">
    <name type="scientific">Saltatorellus ferox</name>
    <dbReference type="NCBI Taxonomy" id="2528018"/>
    <lineage>
        <taxon>Bacteria</taxon>
        <taxon>Pseudomonadati</taxon>
        <taxon>Planctomycetota</taxon>
        <taxon>Planctomycetia</taxon>
        <taxon>Planctomycetia incertae sedis</taxon>
        <taxon>Saltatorellus</taxon>
    </lineage>
</organism>
<feature type="transmembrane region" description="Helical" evidence="5">
    <location>
        <begin position="133"/>
        <end position="166"/>
    </location>
</feature>
<evidence type="ECO:0000256" key="4">
    <source>
        <dbReference type="ARBA" id="ARBA00023136"/>
    </source>
</evidence>
<keyword evidence="3 5" id="KW-1133">Transmembrane helix</keyword>
<evidence type="ECO:0000256" key="5">
    <source>
        <dbReference type="RuleBase" id="RU363041"/>
    </source>
</evidence>
<keyword evidence="2 5" id="KW-0812">Transmembrane</keyword>
<name>A0A518ENU0_9BACT</name>
<dbReference type="PANTHER" id="PTHR43701:SF2">
    <property type="entry name" value="MEMBRANE TRANSPORTER PROTEIN YJNA-RELATED"/>
    <property type="match status" value="1"/>
</dbReference>
<dbReference type="InterPro" id="IPR002781">
    <property type="entry name" value="TM_pro_TauE-like"/>
</dbReference>
<evidence type="ECO:0000313" key="7">
    <source>
        <dbReference type="Proteomes" id="UP000320390"/>
    </source>
</evidence>
<dbReference type="OrthoDB" id="8559161at2"/>
<dbReference type="InterPro" id="IPR051598">
    <property type="entry name" value="TSUP/Inactive_protease-like"/>
</dbReference>
<feature type="transmembrane region" description="Helical" evidence="5">
    <location>
        <begin position="70"/>
        <end position="88"/>
    </location>
</feature>
<dbReference type="GO" id="GO:0005886">
    <property type="term" value="C:plasma membrane"/>
    <property type="evidence" value="ECO:0007669"/>
    <property type="project" value="UniProtKB-SubCell"/>
</dbReference>
<dbReference type="PANTHER" id="PTHR43701">
    <property type="entry name" value="MEMBRANE TRANSPORTER PROTEIN MJ0441-RELATED"/>
    <property type="match status" value="1"/>
</dbReference>
<evidence type="ECO:0000256" key="2">
    <source>
        <dbReference type="ARBA" id="ARBA00022692"/>
    </source>
</evidence>
<accession>A0A518ENU0</accession>
<keyword evidence="7" id="KW-1185">Reference proteome</keyword>
<evidence type="ECO:0000256" key="1">
    <source>
        <dbReference type="ARBA" id="ARBA00004141"/>
    </source>
</evidence>
<proteinExistence type="inferred from homology"/>
<dbReference type="RefSeq" id="WP_145195316.1">
    <property type="nucleotide sequence ID" value="NZ_CP036434.1"/>
</dbReference>
<keyword evidence="5" id="KW-1003">Cell membrane</keyword>
<protein>
    <recommendedName>
        <fullName evidence="5">Probable membrane transporter protein</fullName>
    </recommendedName>
</protein>
<comment type="subcellular location">
    <subcellularLocation>
        <location evidence="5">Cell membrane</location>
        <topology evidence="5">Multi-pass membrane protein</topology>
    </subcellularLocation>
    <subcellularLocation>
        <location evidence="1">Membrane</location>
        <topology evidence="1">Multi-pass membrane protein</topology>
    </subcellularLocation>
</comment>
<feature type="transmembrane region" description="Helical" evidence="5">
    <location>
        <begin position="39"/>
        <end position="58"/>
    </location>
</feature>
<evidence type="ECO:0000313" key="6">
    <source>
        <dbReference type="EMBL" id="QDV05747.1"/>
    </source>
</evidence>
<feature type="transmembrane region" description="Helical" evidence="5">
    <location>
        <begin position="202"/>
        <end position="220"/>
    </location>
</feature>
<dbReference type="AlphaFoldDB" id="A0A518ENU0"/>
<feature type="transmembrane region" description="Helical" evidence="5">
    <location>
        <begin position="94"/>
        <end position="113"/>
    </location>
</feature>
<dbReference type="Pfam" id="PF01925">
    <property type="entry name" value="TauE"/>
    <property type="match status" value="1"/>
</dbReference>
<dbReference type="Proteomes" id="UP000320390">
    <property type="component" value="Chromosome"/>
</dbReference>